<dbReference type="EMBL" id="OA592244">
    <property type="protein sequence ID" value="CAD7207080.1"/>
    <property type="molecule type" value="Genomic_DNA"/>
</dbReference>
<sequence>MLAPEVCGMLHGVDKSCFVCPLPHPSRSFSQTFHQDIGERRAANLPRSACTYRDVRTARYAQGTADCATQHAAQFIHSTGYAR</sequence>
<evidence type="ECO:0000313" key="1">
    <source>
        <dbReference type="EMBL" id="CAD7207080.1"/>
    </source>
</evidence>
<accession>A0A7R8ZI31</accession>
<proteinExistence type="predicted"/>
<organism evidence="1">
    <name type="scientific">Timema douglasi</name>
    <name type="common">Walking stick</name>
    <dbReference type="NCBI Taxonomy" id="61478"/>
    <lineage>
        <taxon>Eukaryota</taxon>
        <taxon>Metazoa</taxon>
        <taxon>Ecdysozoa</taxon>
        <taxon>Arthropoda</taxon>
        <taxon>Hexapoda</taxon>
        <taxon>Insecta</taxon>
        <taxon>Pterygota</taxon>
        <taxon>Neoptera</taxon>
        <taxon>Polyneoptera</taxon>
        <taxon>Phasmatodea</taxon>
        <taxon>Timematodea</taxon>
        <taxon>Timematoidea</taxon>
        <taxon>Timematidae</taxon>
        <taxon>Timema</taxon>
    </lineage>
</organism>
<reference evidence="1" key="1">
    <citation type="submission" date="2020-11" db="EMBL/GenBank/DDBJ databases">
        <authorList>
            <person name="Tran Van P."/>
        </authorList>
    </citation>
    <scope>NUCLEOTIDE SEQUENCE</scope>
</reference>
<gene>
    <name evidence="1" type="ORF">TDIB3V08_LOCUS13229</name>
</gene>
<name>A0A7R8ZI31_TIMDO</name>
<dbReference type="AlphaFoldDB" id="A0A7R8ZI31"/>
<protein>
    <submittedName>
        <fullName evidence="1">Uncharacterized protein</fullName>
    </submittedName>
</protein>